<accession>A0A6N1VE40</accession>
<proteinExistence type="predicted"/>
<dbReference type="Proteomes" id="UP000509367">
    <property type="component" value="Chromosome"/>
</dbReference>
<feature type="transmembrane region" description="Helical" evidence="1">
    <location>
        <begin position="88"/>
        <end position="112"/>
    </location>
</feature>
<dbReference type="EMBL" id="CP054836">
    <property type="protein sequence ID" value="QKV19241.1"/>
    <property type="molecule type" value="Genomic_DNA"/>
</dbReference>
<keyword evidence="1" id="KW-1133">Transmembrane helix</keyword>
<evidence type="ECO:0000313" key="3">
    <source>
        <dbReference type="Proteomes" id="UP000509367"/>
    </source>
</evidence>
<keyword evidence="1" id="KW-0472">Membrane</keyword>
<name>A0A6N1VE40_9HYPH</name>
<reference evidence="2 3" key="1">
    <citation type="submission" date="2020-06" db="EMBL/GenBank/DDBJ databases">
        <title>Oricola thermophila sp. nov. isolated from a tidal sediments.</title>
        <authorList>
            <person name="Kwon K.K."/>
            <person name="Yang S.-H."/>
            <person name="Park M.-J."/>
        </authorList>
    </citation>
    <scope>NUCLEOTIDE SEQUENCE [LARGE SCALE GENOMIC DNA]</scope>
    <source>
        <strain evidence="2 3">MEBiC13590</strain>
    </source>
</reference>
<organism evidence="2 3">
    <name type="scientific">Oricola thermophila</name>
    <dbReference type="NCBI Taxonomy" id="2742145"/>
    <lineage>
        <taxon>Bacteria</taxon>
        <taxon>Pseudomonadati</taxon>
        <taxon>Pseudomonadota</taxon>
        <taxon>Alphaproteobacteria</taxon>
        <taxon>Hyphomicrobiales</taxon>
        <taxon>Ahrensiaceae</taxon>
        <taxon>Oricola</taxon>
    </lineage>
</organism>
<dbReference type="GO" id="GO:0005886">
    <property type="term" value="C:plasma membrane"/>
    <property type="evidence" value="ECO:0007669"/>
    <property type="project" value="TreeGrafter"/>
</dbReference>
<dbReference type="PIRSF" id="PIRSF016789">
    <property type="entry name" value="DUF454"/>
    <property type="match status" value="1"/>
</dbReference>
<sequence>MRLFWLAIGFLAVAAAAAGVVLPLLPTTPFLLVAAFAFARSSPRLEAWLLQHPRFGPLIVDWRTEGAIGRRTKAIALATMAATPGVTWALGGSGTILAIQVAVLSVCALFIASRPAPTRR</sequence>
<dbReference type="PANTHER" id="PTHR35813:SF1">
    <property type="entry name" value="INNER MEMBRANE PROTEIN YBAN"/>
    <property type="match status" value="1"/>
</dbReference>
<dbReference type="RefSeq" id="WP_175277133.1">
    <property type="nucleotide sequence ID" value="NZ_CP054836.1"/>
</dbReference>
<evidence type="ECO:0000256" key="1">
    <source>
        <dbReference type="SAM" id="Phobius"/>
    </source>
</evidence>
<dbReference type="KEGG" id="orm:HTY61_12630"/>
<evidence type="ECO:0000313" key="2">
    <source>
        <dbReference type="EMBL" id="QKV19241.1"/>
    </source>
</evidence>
<dbReference type="AlphaFoldDB" id="A0A6N1VE40"/>
<dbReference type="InterPro" id="IPR007401">
    <property type="entry name" value="DUF454"/>
</dbReference>
<dbReference type="Pfam" id="PF04304">
    <property type="entry name" value="DUF454"/>
    <property type="match status" value="1"/>
</dbReference>
<keyword evidence="1" id="KW-0812">Transmembrane</keyword>
<keyword evidence="3" id="KW-1185">Reference proteome</keyword>
<protein>
    <submittedName>
        <fullName evidence="2">YbaN family protein</fullName>
    </submittedName>
</protein>
<dbReference type="PANTHER" id="PTHR35813">
    <property type="entry name" value="INNER MEMBRANE PROTEIN YBAN"/>
    <property type="match status" value="1"/>
</dbReference>
<gene>
    <name evidence="2" type="ORF">HTY61_12630</name>
</gene>